<dbReference type="AlphaFoldDB" id="A0A6N2KBH5"/>
<protein>
    <submittedName>
        <fullName evidence="1">Uncharacterized protein</fullName>
    </submittedName>
</protein>
<dbReference type="EMBL" id="CAADRP010000247">
    <property type="protein sequence ID" value="VFU25720.1"/>
    <property type="molecule type" value="Genomic_DNA"/>
</dbReference>
<gene>
    <name evidence="1" type="ORF">SVIM_LOCUS62720</name>
</gene>
<organism evidence="1">
    <name type="scientific">Salix viminalis</name>
    <name type="common">Common osier</name>
    <name type="synonym">Basket willow</name>
    <dbReference type="NCBI Taxonomy" id="40686"/>
    <lineage>
        <taxon>Eukaryota</taxon>
        <taxon>Viridiplantae</taxon>
        <taxon>Streptophyta</taxon>
        <taxon>Embryophyta</taxon>
        <taxon>Tracheophyta</taxon>
        <taxon>Spermatophyta</taxon>
        <taxon>Magnoliopsida</taxon>
        <taxon>eudicotyledons</taxon>
        <taxon>Gunneridae</taxon>
        <taxon>Pentapetalae</taxon>
        <taxon>rosids</taxon>
        <taxon>fabids</taxon>
        <taxon>Malpighiales</taxon>
        <taxon>Salicaceae</taxon>
        <taxon>Saliceae</taxon>
        <taxon>Salix</taxon>
    </lineage>
</organism>
<name>A0A6N2KBH5_SALVM</name>
<evidence type="ECO:0000313" key="1">
    <source>
        <dbReference type="EMBL" id="VFU25720.1"/>
    </source>
</evidence>
<reference evidence="1" key="1">
    <citation type="submission" date="2019-03" db="EMBL/GenBank/DDBJ databases">
        <authorList>
            <person name="Mank J."/>
            <person name="Almeida P."/>
        </authorList>
    </citation>
    <scope>NUCLEOTIDE SEQUENCE</scope>
    <source>
        <strain evidence="1">78183</strain>
    </source>
</reference>
<proteinExistence type="predicted"/>
<accession>A0A6N2KBH5</accession>
<sequence length="126" mass="14433">METIQISGYTLESRLFERFLADPGRSFSDSYQHDVHQILSLAFLKLYHVGSCVLDDCEFKFLLLWLTMLQGIYSQYESYADDGNIASFYPGSYESTYQGHHSWQAARDRVDGVSSETSNNLIPVEI</sequence>